<reference evidence="2 3" key="1">
    <citation type="submission" date="2024-09" db="EMBL/GenBank/DDBJ databases">
        <authorList>
            <person name="Sun Q."/>
            <person name="Mori K."/>
        </authorList>
    </citation>
    <scope>NUCLEOTIDE SEQUENCE [LARGE SCALE GENOMIC DNA]</scope>
    <source>
        <strain evidence="2 3">JCM 11411</strain>
    </source>
</reference>
<sequence>MLDPIAEDVMAALEVSVDESLSSEEQPTTPKTANEAAAVTARTRVEVFMGLPS</sequence>
<name>A0ABV5X9R5_9NOCA</name>
<evidence type="ECO:0000313" key="3">
    <source>
        <dbReference type="Proteomes" id="UP001589587"/>
    </source>
</evidence>
<feature type="region of interest" description="Disordered" evidence="1">
    <location>
        <begin position="17"/>
        <end position="36"/>
    </location>
</feature>
<dbReference type="EMBL" id="JBHMAS010000004">
    <property type="protein sequence ID" value="MFB9778771.1"/>
    <property type="molecule type" value="Genomic_DNA"/>
</dbReference>
<gene>
    <name evidence="2" type="ORF">ACFFQ6_03710</name>
</gene>
<accession>A0ABV5X9R5</accession>
<dbReference type="RefSeq" id="WP_378373900.1">
    <property type="nucleotide sequence ID" value="NZ_JBHMAS010000004.1"/>
</dbReference>
<dbReference type="Proteomes" id="UP001589587">
    <property type="component" value="Unassembled WGS sequence"/>
</dbReference>
<evidence type="ECO:0000313" key="2">
    <source>
        <dbReference type="EMBL" id="MFB9778771.1"/>
    </source>
</evidence>
<protein>
    <submittedName>
        <fullName evidence="2">Uncharacterized protein</fullName>
    </submittedName>
</protein>
<evidence type="ECO:0000256" key="1">
    <source>
        <dbReference type="SAM" id="MobiDB-lite"/>
    </source>
</evidence>
<comment type="caution">
    <text evidence="2">The sequence shown here is derived from an EMBL/GenBank/DDBJ whole genome shotgun (WGS) entry which is preliminary data.</text>
</comment>
<keyword evidence="3" id="KW-1185">Reference proteome</keyword>
<organism evidence="2 3">
    <name type="scientific">Rhodococcus baikonurensis</name>
    <dbReference type="NCBI Taxonomy" id="172041"/>
    <lineage>
        <taxon>Bacteria</taxon>
        <taxon>Bacillati</taxon>
        <taxon>Actinomycetota</taxon>
        <taxon>Actinomycetes</taxon>
        <taxon>Mycobacteriales</taxon>
        <taxon>Nocardiaceae</taxon>
        <taxon>Rhodococcus</taxon>
        <taxon>Rhodococcus erythropolis group</taxon>
    </lineage>
</organism>
<proteinExistence type="predicted"/>